<comment type="caution">
    <text evidence="1">The sequence shown here is derived from an EMBL/GenBank/DDBJ whole genome shotgun (WGS) entry which is preliminary data.</text>
</comment>
<organism evidence="1 2">
    <name type="scientific">Smallanthus sonchifolius</name>
    <dbReference type="NCBI Taxonomy" id="185202"/>
    <lineage>
        <taxon>Eukaryota</taxon>
        <taxon>Viridiplantae</taxon>
        <taxon>Streptophyta</taxon>
        <taxon>Embryophyta</taxon>
        <taxon>Tracheophyta</taxon>
        <taxon>Spermatophyta</taxon>
        <taxon>Magnoliopsida</taxon>
        <taxon>eudicotyledons</taxon>
        <taxon>Gunneridae</taxon>
        <taxon>Pentapetalae</taxon>
        <taxon>asterids</taxon>
        <taxon>campanulids</taxon>
        <taxon>Asterales</taxon>
        <taxon>Asteraceae</taxon>
        <taxon>Asteroideae</taxon>
        <taxon>Heliantheae alliance</taxon>
        <taxon>Millerieae</taxon>
        <taxon>Smallanthus</taxon>
    </lineage>
</organism>
<accession>A0ACB9DE99</accession>
<evidence type="ECO:0000313" key="2">
    <source>
        <dbReference type="Proteomes" id="UP001056120"/>
    </source>
</evidence>
<keyword evidence="2" id="KW-1185">Reference proteome</keyword>
<protein>
    <submittedName>
        <fullName evidence="1">Uncharacterized protein</fullName>
    </submittedName>
</protein>
<reference evidence="2" key="1">
    <citation type="journal article" date="2022" name="Mol. Ecol. Resour.">
        <title>The genomes of chicory, endive, great burdock and yacon provide insights into Asteraceae palaeo-polyploidization history and plant inulin production.</title>
        <authorList>
            <person name="Fan W."/>
            <person name="Wang S."/>
            <person name="Wang H."/>
            <person name="Wang A."/>
            <person name="Jiang F."/>
            <person name="Liu H."/>
            <person name="Zhao H."/>
            <person name="Xu D."/>
            <person name="Zhang Y."/>
        </authorList>
    </citation>
    <scope>NUCLEOTIDE SEQUENCE [LARGE SCALE GENOMIC DNA]</scope>
    <source>
        <strain evidence="2">cv. Yunnan</strain>
    </source>
</reference>
<dbReference type="EMBL" id="CM042036">
    <property type="protein sequence ID" value="KAI3744892.1"/>
    <property type="molecule type" value="Genomic_DNA"/>
</dbReference>
<dbReference type="Proteomes" id="UP001056120">
    <property type="component" value="Linkage Group LG19"/>
</dbReference>
<evidence type="ECO:0000313" key="1">
    <source>
        <dbReference type="EMBL" id="KAI3744892.1"/>
    </source>
</evidence>
<sequence length="141" mass="16961">MREPDERAKKPQQEKMKTFSIFDAFVKLGDYNKEKKKGRREYETMELFDTIAGPRSEIYIFRSFKEDTEIYGKLIDYWASVLNSEETLRIPNSPHRLFCSHQLIWMFNNEKLYDAQRLDAFSKRMFENLGRVVDFRNLKGL</sequence>
<name>A0ACB9DE99_9ASTR</name>
<reference evidence="1 2" key="2">
    <citation type="journal article" date="2022" name="Mol. Ecol. Resour.">
        <title>The genomes of chicory, endive, great burdock and yacon provide insights into Asteraceae paleo-polyploidization history and plant inulin production.</title>
        <authorList>
            <person name="Fan W."/>
            <person name="Wang S."/>
            <person name="Wang H."/>
            <person name="Wang A."/>
            <person name="Jiang F."/>
            <person name="Liu H."/>
            <person name="Zhao H."/>
            <person name="Xu D."/>
            <person name="Zhang Y."/>
        </authorList>
    </citation>
    <scope>NUCLEOTIDE SEQUENCE [LARGE SCALE GENOMIC DNA]</scope>
    <source>
        <strain evidence="2">cv. Yunnan</strain>
        <tissue evidence="1">Leaves</tissue>
    </source>
</reference>
<gene>
    <name evidence="1" type="ORF">L1987_57988</name>
</gene>
<proteinExistence type="predicted"/>